<name>A0A927FJS7_9BURK</name>
<dbReference type="RefSeq" id="WP_191819296.1">
    <property type="nucleotide sequence ID" value="NZ_JACYFT010000002.1"/>
</dbReference>
<accession>A0A927FJS7</accession>
<dbReference type="NCBIfam" id="TIGR01352">
    <property type="entry name" value="tonB_Cterm"/>
    <property type="match status" value="1"/>
</dbReference>
<comment type="subcellular location">
    <subcellularLocation>
        <location evidence="1">Membrane</location>
        <topology evidence="1">Single-pass membrane protein</topology>
    </subcellularLocation>
</comment>
<evidence type="ECO:0000256" key="6">
    <source>
        <dbReference type="SAM" id="Phobius"/>
    </source>
</evidence>
<keyword evidence="3 6" id="KW-1133">Transmembrane helix</keyword>
<keyword evidence="4 6" id="KW-0472">Membrane</keyword>
<feature type="transmembrane region" description="Helical" evidence="6">
    <location>
        <begin position="20"/>
        <end position="44"/>
    </location>
</feature>
<sequence>MSDSPSTPHLEFAPPAQPGLQRALVVAAVAHLLLFMALGLATAWKTQPQTVQAEAELWSATHQAAAPRLMEPEPEPEPAPQPTPEPPKPAPAPRPAPAPAPEVDRRDAEIALKKKEEKKKAAEKEKAEKAEKEKADKEKAEKKRKEREKEKAEQEKADKKAKEQKAKEDKAREEKEREKKKQAEADKRKKDDARKEAEAKADAAHAEALRKENLKRMQGLAGASGGENATGTALKSSGPSASYAGRLVGRIKPNISYPGDVVGNPRAEVEVKVSPDGTILSRRIVQSSGNKAWDDAVLRAIDKTEVFPKDTDGRVPSVIVLGFRPLD</sequence>
<dbReference type="EMBL" id="JACYFT010000002">
    <property type="protein sequence ID" value="MBD8050815.1"/>
    <property type="molecule type" value="Genomic_DNA"/>
</dbReference>
<feature type="compositionally biased region" description="Polar residues" evidence="5">
    <location>
        <begin position="227"/>
        <end position="240"/>
    </location>
</feature>
<evidence type="ECO:0000256" key="4">
    <source>
        <dbReference type="ARBA" id="ARBA00023136"/>
    </source>
</evidence>
<dbReference type="InterPro" id="IPR014161">
    <property type="entry name" value="Tol-Pal_TolA"/>
</dbReference>
<dbReference type="GO" id="GO:0043213">
    <property type="term" value="P:bacteriocin transport"/>
    <property type="evidence" value="ECO:0007669"/>
    <property type="project" value="InterPro"/>
</dbReference>
<dbReference type="GO" id="GO:0019534">
    <property type="term" value="F:toxin transmembrane transporter activity"/>
    <property type="evidence" value="ECO:0007669"/>
    <property type="project" value="InterPro"/>
</dbReference>
<organism evidence="7 8">
    <name type="scientific">Limnohabitans radicicola</name>
    <dbReference type="NCBI Taxonomy" id="2771427"/>
    <lineage>
        <taxon>Bacteria</taxon>
        <taxon>Pseudomonadati</taxon>
        <taxon>Pseudomonadota</taxon>
        <taxon>Betaproteobacteria</taxon>
        <taxon>Burkholderiales</taxon>
        <taxon>Comamonadaceae</taxon>
        <taxon>Limnohabitans</taxon>
    </lineage>
</organism>
<dbReference type="AlphaFoldDB" id="A0A927FJS7"/>
<evidence type="ECO:0000256" key="5">
    <source>
        <dbReference type="SAM" id="MobiDB-lite"/>
    </source>
</evidence>
<dbReference type="Gene3D" id="3.30.1150.10">
    <property type="match status" value="1"/>
</dbReference>
<feature type="compositionally biased region" description="Basic and acidic residues" evidence="5">
    <location>
        <begin position="102"/>
        <end position="215"/>
    </location>
</feature>
<evidence type="ECO:0000313" key="7">
    <source>
        <dbReference type="EMBL" id="MBD8050815.1"/>
    </source>
</evidence>
<keyword evidence="2 6" id="KW-0812">Transmembrane</keyword>
<dbReference type="Pfam" id="PF13103">
    <property type="entry name" value="TonB_2"/>
    <property type="match status" value="1"/>
</dbReference>
<dbReference type="NCBIfam" id="TIGR02794">
    <property type="entry name" value="tolA_full"/>
    <property type="match status" value="1"/>
</dbReference>
<protein>
    <submittedName>
        <fullName evidence="7">Cell envelope integrity protein TolA</fullName>
    </submittedName>
</protein>
<evidence type="ECO:0000256" key="1">
    <source>
        <dbReference type="ARBA" id="ARBA00004167"/>
    </source>
</evidence>
<dbReference type="GO" id="GO:0016020">
    <property type="term" value="C:membrane"/>
    <property type="evidence" value="ECO:0007669"/>
    <property type="project" value="UniProtKB-SubCell"/>
</dbReference>
<dbReference type="InterPro" id="IPR006260">
    <property type="entry name" value="TonB/TolA_C"/>
</dbReference>
<feature type="region of interest" description="Disordered" evidence="5">
    <location>
        <begin position="61"/>
        <end position="240"/>
    </location>
</feature>
<evidence type="ECO:0000313" key="8">
    <source>
        <dbReference type="Proteomes" id="UP000647424"/>
    </source>
</evidence>
<evidence type="ECO:0000256" key="2">
    <source>
        <dbReference type="ARBA" id="ARBA00022692"/>
    </source>
</evidence>
<proteinExistence type="predicted"/>
<feature type="compositionally biased region" description="Pro residues" evidence="5">
    <location>
        <begin position="77"/>
        <end position="100"/>
    </location>
</feature>
<keyword evidence="8" id="KW-1185">Reference proteome</keyword>
<gene>
    <name evidence="7" type="primary">tolA</name>
    <name evidence="7" type="ORF">IC609_09675</name>
</gene>
<comment type="caution">
    <text evidence="7">The sequence shown here is derived from an EMBL/GenBank/DDBJ whole genome shotgun (WGS) entry which is preliminary data.</text>
</comment>
<reference evidence="7" key="1">
    <citation type="submission" date="2020-09" db="EMBL/GenBank/DDBJ databases">
        <title>Genome seq and assembly of Limnohabitants sp.</title>
        <authorList>
            <person name="Chhetri G."/>
        </authorList>
    </citation>
    <scope>NUCLEOTIDE SEQUENCE</scope>
    <source>
        <strain evidence="7">JUR4</strain>
    </source>
</reference>
<dbReference type="Proteomes" id="UP000647424">
    <property type="component" value="Unassembled WGS sequence"/>
</dbReference>
<dbReference type="SUPFAM" id="SSF74653">
    <property type="entry name" value="TolA/TonB C-terminal domain"/>
    <property type="match status" value="1"/>
</dbReference>
<evidence type="ECO:0000256" key="3">
    <source>
        <dbReference type="ARBA" id="ARBA00022989"/>
    </source>
</evidence>